<comment type="caution">
    <text evidence="2">The sequence shown here is derived from an EMBL/GenBank/DDBJ whole genome shotgun (WGS) entry which is preliminary data.</text>
</comment>
<dbReference type="Proteomes" id="UP001529510">
    <property type="component" value="Unassembled WGS sequence"/>
</dbReference>
<feature type="non-terminal residue" evidence="2">
    <location>
        <position position="1"/>
    </location>
</feature>
<sequence length="60" mass="6591">VNPWVAGLVGRSGPQSKQPFMVAFFKATEVHIRSIRSAQGGNKQRNPNRSKTAKGQEALR</sequence>
<feature type="compositionally biased region" description="Polar residues" evidence="1">
    <location>
        <begin position="36"/>
        <end position="45"/>
    </location>
</feature>
<feature type="region of interest" description="Disordered" evidence="1">
    <location>
        <begin position="35"/>
        <end position="60"/>
    </location>
</feature>
<evidence type="ECO:0000256" key="1">
    <source>
        <dbReference type="SAM" id="MobiDB-lite"/>
    </source>
</evidence>
<feature type="non-terminal residue" evidence="2">
    <location>
        <position position="60"/>
    </location>
</feature>
<evidence type="ECO:0000313" key="2">
    <source>
        <dbReference type="EMBL" id="KAL0158759.1"/>
    </source>
</evidence>
<dbReference type="EMBL" id="JAMKFB020000023">
    <property type="protein sequence ID" value="KAL0158759.1"/>
    <property type="molecule type" value="Genomic_DNA"/>
</dbReference>
<organism evidence="2 3">
    <name type="scientific">Cirrhinus mrigala</name>
    <name type="common">Mrigala</name>
    <dbReference type="NCBI Taxonomy" id="683832"/>
    <lineage>
        <taxon>Eukaryota</taxon>
        <taxon>Metazoa</taxon>
        <taxon>Chordata</taxon>
        <taxon>Craniata</taxon>
        <taxon>Vertebrata</taxon>
        <taxon>Euteleostomi</taxon>
        <taxon>Actinopterygii</taxon>
        <taxon>Neopterygii</taxon>
        <taxon>Teleostei</taxon>
        <taxon>Ostariophysi</taxon>
        <taxon>Cypriniformes</taxon>
        <taxon>Cyprinidae</taxon>
        <taxon>Labeoninae</taxon>
        <taxon>Labeonini</taxon>
        <taxon>Cirrhinus</taxon>
    </lineage>
</organism>
<keyword evidence="3" id="KW-1185">Reference proteome</keyword>
<evidence type="ECO:0000313" key="3">
    <source>
        <dbReference type="Proteomes" id="UP001529510"/>
    </source>
</evidence>
<reference evidence="2 3" key="1">
    <citation type="submission" date="2024-05" db="EMBL/GenBank/DDBJ databases">
        <title>Genome sequencing and assembly of Indian major carp, Cirrhinus mrigala (Hamilton, 1822).</title>
        <authorList>
            <person name="Mohindra V."/>
            <person name="Chowdhury L.M."/>
            <person name="Lal K."/>
            <person name="Jena J.K."/>
        </authorList>
    </citation>
    <scope>NUCLEOTIDE SEQUENCE [LARGE SCALE GENOMIC DNA]</scope>
    <source>
        <strain evidence="2">CM1030</strain>
        <tissue evidence="2">Blood</tissue>
    </source>
</reference>
<gene>
    <name evidence="2" type="ORF">M9458_046835</name>
</gene>
<dbReference type="AlphaFoldDB" id="A0ABD0N9L3"/>
<protein>
    <submittedName>
        <fullName evidence="2">Uncharacterized protein</fullName>
    </submittedName>
</protein>
<name>A0ABD0N9L3_CIRMR</name>
<proteinExistence type="predicted"/>
<accession>A0ABD0N9L3</accession>